<keyword evidence="6" id="KW-0472">Membrane</keyword>
<reference evidence="10 11" key="1">
    <citation type="submission" date="2015-11" db="EMBL/GenBank/DDBJ databases">
        <title>Solirubrum puertoriconensis gen. nov. an environmental bacteria isolated in Puerto Rico.</title>
        <authorList>
            <person name="Cuebas-Irizarry M.F."/>
            <person name="Montalvo-Rodriguez R."/>
        </authorList>
    </citation>
    <scope>NUCLEOTIDE SEQUENCE [LARGE SCALE GENOMIC DNA]</scope>
    <source>
        <strain evidence="10 11">MC1A</strain>
    </source>
</reference>
<sequence length="669" mass="76514">MKYLYWLLAGTLLLTVVMWALVPAPGPVAAATLGGQVVEFFALLLDPTGFPARWRCGRWTDFHGWLYIASDLLIWAAYFTIPFLLISFVRQRRDIPFDRLFWAFGLFIFACGATHLIDAIIFWVPLYRLSGLVRLLTAVASWGTVWALVLVLPRALLLKTPTELEQVVQARTAELGAANEQLRQRETEFSTMANAIPQLAWMAEPNGDIRWYNQRWYDYTGTTFEQMSGWEWQQVHHPEHLGHVLESWRRHLAAGEPWEDTFPLRRHDGVFRWFLSRAVPIRDEHNRIVRWFGTNTDVTDMRELQEQVQRSETQYRVLMESIPQLVWAADGDGHLTYCDGRTTDYTGLAPGQLCGHPWLALLHPDDQAPAQTQWQQARLSSNLLEGEYRMRRHTGEYRWFLVQARRLSSSLASGEAQWFGTCTDVHEQHTLREALQVQNTELARTNRELDTFVYAASHDLKQPVHNLMGLFAELKRTATFADPEAERMQGMVTDAMEQLLGTIQALAEVVRVQRHAEHLPPEPVQLQPLVEEVIRTVQDLGTTPPTWQLDFSALSAVVFVRANLRSVLYNLLSNAVRYADPNRPAIIVVRTELENGVPVLVVQDNGLGIDLARHGHEMFHLFRRFHDHVPGTGVGLYLVQRLVEQAGGRLEVQSQVGVGTTFRVYLHAE</sequence>
<dbReference type="Gene3D" id="1.10.287.130">
    <property type="match status" value="1"/>
</dbReference>
<feature type="transmembrane region" description="Helical" evidence="6">
    <location>
        <begin position="132"/>
        <end position="152"/>
    </location>
</feature>
<evidence type="ECO:0000256" key="1">
    <source>
        <dbReference type="ARBA" id="ARBA00000085"/>
    </source>
</evidence>
<dbReference type="Proteomes" id="UP000054223">
    <property type="component" value="Unassembled WGS sequence"/>
</dbReference>
<keyword evidence="6" id="KW-1133">Transmembrane helix</keyword>
<dbReference type="Pfam" id="PF25487">
    <property type="entry name" value="ETR1_N"/>
    <property type="match status" value="1"/>
</dbReference>
<evidence type="ECO:0000313" key="10">
    <source>
        <dbReference type="EMBL" id="KUG06956.1"/>
    </source>
</evidence>
<feature type="domain" description="PAS" evidence="8">
    <location>
        <begin position="185"/>
        <end position="255"/>
    </location>
</feature>
<keyword evidence="6" id="KW-0812">Transmembrane</keyword>
<dbReference type="EC" id="2.7.13.3" evidence="2"/>
<proteinExistence type="predicted"/>
<dbReference type="InterPro" id="IPR003594">
    <property type="entry name" value="HATPase_dom"/>
</dbReference>
<evidence type="ECO:0000259" key="8">
    <source>
        <dbReference type="PROSITE" id="PS50112"/>
    </source>
</evidence>
<dbReference type="CDD" id="cd00082">
    <property type="entry name" value="HisKA"/>
    <property type="match status" value="1"/>
</dbReference>
<keyword evidence="3" id="KW-0597">Phosphoprotein</keyword>
<evidence type="ECO:0000256" key="3">
    <source>
        <dbReference type="ARBA" id="ARBA00022553"/>
    </source>
</evidence>
<dbReference type="FunFam" id="3.30.450.20:FF:000099">
    <property type="entry name" value="Sensory box sensor histidine kinase"/>
    <property type="match status" value="2"/>
</dbReference>
<dbReference type="InterPro" id="IPR036890">
    <property type="entry name" value="HATPase_C_sf"/>
</dbReference>
<dbReference type="InterPro" id="IPR003661">
    <property type="entry name" value="HisK_dim/P_dom"/>
</dbReference>
<dbReference type="PROSITE" id="PS50109">
    <property type="entry name" value="HIS_KIN"/>
    <property type="match status" value="1"/>
</dbReference>
<dbReference type="InterPro" id="IPR001610">
    <property type="entry name" value="PAC"/>
</dbReference>
<dbReference type="InterPro" id="IPR000700">
    <property type="entry name" value="PAS-assoc_C"/>
</dbReference>
<feature type="transmembrane region" description="Helical" evidence="6">
    <location>
        <begin position="64"/>
        <end position="88"/>
    </location>
</feature>
<protein>
    <recommendedName>
        <fullName evidence="2">histidine kinase</fullName>
        <ecNumber evidence="2">2.7.13.3</ecNumber>
    </recommendedName>
</protein>
<evidence type="ECO:0000259" key="9">
    <source>
        <dbReference type="PROSITE" id="PS50113"/>
    </source>
</evidence>
<dbReference type="GO" id="GO:0000155">
    <property type="term" value="F:phosphorelay sensor kinase activity"/>
    <property type="evidence" value="ECO:0007669"/>
    <property type="project" value="InterPro"/>
</dbReference>
<dbReference type="Gene3D" id="3.30.565.10">
    <property type="entry name" value="Histidine kinase-like ATPase, C-terminal domain"/>
    <property type="match status" value="1"/>
</dbReference>
<comment type="caution">
    <text evidence="10">The sequence shown here is derived from an EMBL/GenBank/DDBJ whole genome shotgun (WGS) entry which is preliminary data.</text>
</comment>
<dbReference type="InterPro" id="IPR013655">
    <property type="entry name" value="PAS_fold_3"/>
</dbReference>
<dbReference type="SUPFAM" id="SSF55874">
    <property type="entry name" value="ATPase domain of HSP90 chaperone/DNA topoisomerase II/histidine kinase"/>
    <property type="match status" value="1"/>
</dbReference>
<dbReference type="SMART" id="SM00091">
    <property type="entry name" value="PAS"/>
    <property type="match status" value="2"/>
</dbReference>
<dbReference type="OrthoDB" id="9766459at2"/>
<dbReference type="InterPro" id="IPR036097">
    <property type="entry name" value="HisK_dim/P_sf"/>
</dbReference>
<feature type="domain" description="PAC" evidence="9">
    <location>
        <begin position="258"/>
        <end position="310"/>
    </location>
</feature>
<keyword evidence="11" id="KW-1185">Reference proteome</keyword>
<feature type="domain" description="PAS" evidence="8">
    <location>
        <begin position="311"/>
        <end position="387"/>
    </location>
</feature>
<evidence type="ECO:0000259" key="7">
    <source>
        <dbReference type="PROSITE" id="PS50109"/>
    </source>
</evidence>
<dbReference type="InterPro" id="IPR052162">
    <property type="entry name" value="Sensor_kinase/Photoreceptor"/>
</dbReference>
<feature type="domain" description="Histidine kinase" evidence="7">
    <location>
        <begin position="455"/>
        <end position="669"/>
    </location>
</feature>
<dbReference type="NCBIfam" id="TIGR00229">
    <property type="entry name" value="sensory_box"/>
    <property type="match status" value="2"/>
</dbReference>
<dbReference type="Gene3D" id="3.30.450.20">
    <property type="entry name" value="PAS domain"/>
    <property type="match status" value="2"/>
</dbReference>
<feature type="transmembrane region" description="Helical" evidence="6">
    <location>
        <begin position="100"/>
        <end position="126"/>
    </location>
</feature>
<dbReference type="SUPFAM" id="SSF47384">
    <property type="entry name" value="Homodimeric domain of signal transducing histidine kinase"/>
    <property type="match status" value="1"/>
</dbReference>
<dbReference type="PRINTS" id="PR00344">
    <property type="entry name" value="BCTRLSENSOR"/>
</dbReference>
<evidence type="ECO:0000256" key="2">
    <source>
        <dbReference type="ARBA" id="ARBA00012438"/>
    </source>
</evidence>
<dbReference type="InterPro" id="IPR035965">
    <property type="entry name" value="PAS-like_dom_sf"/>
</dbReference>
<dbReference type="SMART" id="SM00387">
    <property type="entry name" value="HATPase_c"/>
    <property type="match status" value="1"/>
</dbReference>
<dbReference type="Pfam" id="PF08447">
    <property type="entry name" value="PAS_3"/>
    <property type="match status" value="2"/>
</dbReference>
<dbReference type="EMBL" id="LNAL01000008">
    <property type="protein sequence ID" value="KUG06956.1"/>
    <property type="molecule type" value="Genomic_DNA"/>
</dbReference>
<comment type="catalytic activity">
    <reaction evidence="1">
        <text>ATP + protein L-histidine = ADP + protein N-phospho-L-histidine.</text>
        <dbReference type="EC" id="2.7.13.3"/>
    </reaction>
</comment>
<organism evidence="10 11">
    <name type="scientific">Solirubrum puertoriconensis</name>
    <dbReference type="NCBI Taxonomy" id="1751427"/>
    <lineage>
        <taxon>Bacteria</taxon>
        <taxon>Pseudomonadati</taxon>
        <taxon>Bacteroidota</taxon>
        <taxon>Cytophagia</taxon>
        <taxon>Cytophagales</taxon>
    </lineage>
</organism>
<dbReference type="InterPro" id="IPR004358">
    <property type="entry name" value="Sig_transdc_His_kin-like_C"/>
</dbReference>
<name>A0A9X0HJE0_SOLP1</name>
<dbReference type="InterPro" id="IPR000014">
    <property type="entry name" value="PAS"/>
</dbReference>
<keyword evidence="5" id="KW-0418">Kinase</keyword>
<dbReference type="CDD" id="cd00130">
    <property type="entry name" value="PAS"/>
    <property type="match status" value="2"/>
</dbReference>
<dbReference type="SUPFAM" id="SSF55785">
    <property type="entry name" value="PYP-like sensor domain (PAS domain)"/>
    <property type="match status" value="2"/>
</dbReference>
<dbReference type="InterPro" id="IPR058544">
    <property type="entry name" value="ETR1_N"/>
</dbReference>
<evidence type="ECO:0000256" key="4">
    <source>
        <dbReference type="ARBA" id="ARBA00022679"/>
    </source>
</evidence>
<gene>
    <name evidence="10" type="ORF">ASU33_06430</name>
</gene>
<dbReference type="PANTHER" id="PTHR43304:SF1">
    <property type="entry name" value="PAC DOMAIN-CONTAINING PROTEIN"/>
    <property type="match status" value="1"/>
</dbReference>
<dbReference type="AlphaFoldDB" id="A0A9X0HJE0"/>
<evidence type="ECO:0000256" key="5">
    <source>
        <dbReference type="ARBA" id="ARBA00022777"/>
    </source>
</evidence>
<evidence type="ECO:0000256" key="6">
    <source>
        <dbReference type="SAM" id="Phobius"/>
    </source>
</evidence>
<dbReference type="PROSITE" id="PS50112">
    <property type="entry name" value="PAS"/>
    <property type="match status" value="2"/>
</dbReference>
<dbReference type="RefSeq" id="WP_059072650.1">
    <property type="nucleotide sequence ID" value="NZ_LNAL01000008.1"/>
</dbReference>
<keyword evidence="4" id="KW-0808">Transferase</keyword>
<dbReference type="Pfam" id="PF02518">
    <property type="entry name" value="HATPase_c"/>
    <property type="match status" value="1"/>
</dbReference>
<accession>A0A9X0HJE0</accession>
<evidence type="ECO:0000313" key="11">
    <source>
        <dbReference type="Proteomes" id="UP000054223"/>
    </source>
</evidence>
<dbReference type="InterPro" id="IPR005467">
    <property type="entry name" value="His_kinase_dom"/>
</dbReference>
<dbReference type="PANTHER" id="PTHR43304">
    <property type="entry name" value="PHYTOCHROME-LIKE PROTEIN CPH1"/>
    <property type="match status" value="1"/>
</dbReference>
<dbReference type="PROSITE" id="PS50113">
    <property type="entry name" value="PAC"/>
    <property type="match status" value="1"/>
</dbReference>
<dbReference type="SMART" id="SM00086">
    <property type="entry name" value="PAC"/>
    <property type="match status" value="2"/>
</dbReference>